<feature type="non-terminal residue" evidence="8">
    <location>
        <position position="221"/>
    </location>
</feature>
<dbReference type="GO" id="GO:0008175">
    <property type="term" value="F:tRNA methyltransferase activity"/>
    <property type="evidence" value="ECO:0000318"/>
    <property type="project" value="GO_Central"/>
</dbReference>
<proteinExistence type="inferred from homology"/>
<evidence type="ECO:0000313" key="9">
    <source>
        <dbReference type="Proteomes" id="UP000001449"/>
    </source>
</evidence>
<dbReference type="SUPFAM" id="SSF53335">
    <property type="entry name" value="S-adenosyl-L-methionine-dependent methyltransferases"/>
    <property type="match status" value="1"/>
</dbReference>
<dbReference type="HOGENOM" id="CLU_009422_1_2_1"/>
<dbReference type="OMA" id="YDDMIND"/>
<keyword evidence="3" id="KW-0489">Methyltransferase</keyword>
<dbReference type="GO" id="GO:0006364">
    <property type="term" value="P:rRNA processing"/>
    <property type="evidence" value="ECO:0007669"/>
    <property type="project" value="UniProtKB-KW"/>
</dbReference>
<evidence type="ECO:0000256" key="2">
    <source>
        <dbReference type="ARBA" id="ARBA00022552"/>
    </source>
</evidence>
<dbReference type="InterPro" id="IPR015507">
    <property type="entry name" value="rRNA-MeTfrase_E"/>
</dbReference>
<keyword evidence="1" id="KW-0963">Cytoplasm</keyword>
<dbReference type="PaxDb" id="35128-Thaps17271"/>
<keyword evidence="5 6" id="KW-0949">S-adenosyl-L-methionine</keyword>
<dbReference type="eggNOG" id="KOG1099">
    <property type="taxonomic scope" value="Eukaryota"/>
</dbReference>
<dbReference type="InterPro" id="IPR002877">
    <property type="entry name" value="RNA_MeTrfase_FtsJ_dom"/>
</dbReference>
<reference evidence="8 9" key="2">
    <citation type="journal article" date="2008" name="Nature">
        <title>The Phaeodactylum genome reveals the evolutionary history of diatom genomes.</title>
        <authorList>
            <person name="Bowler C."/>
            <person name="Allen A.E."/>
            <person name="Badger J.H."/>
            <person name="Grimwood J."/>
            <person name="Jabbari K."/>
            <person name="Kuo A."/>
            <person name="Maheswari U."/>
            <person name="Martens C."/>
            <person name="Maumus F."/>
            <person name="Otillar R.P."/>
            <person name="Rayko E."/>
            <person name="Salamov A."/>
            <person name="Vandepoele K."/>
            <person name="Beszteri B."/>
            <person name="Gruber A."/>
            <person name="Heijde M."/>
            <person name="Katinka M."/>
            <person name="Mock T."/>
            <person name="Valentin K."/>
            <person name="Verret F."/>
            <person name="Berges J.A."/>
            <person name="Brownlee C."/>
            <person name="Cadoret J.P."/>
            <person name="Chiovitti A."/>
            <person name="Choi C.J."/>
            <person name="Coesel S."/>
            <person name="De Martino A."/>
            <person name="Detter J.C."/>
            <person name="Durkin C."/>
            <person name="Falciatore A."/>
            <person name="Fournet J."/>
            <person name="Haruta M."/>
            <person name="Huysman M.J."/>
            <person name="Jenkins B.D."/>
            <person name="Jiroutova K."/>
            <person name="Jorgensen R.E."/>
            <person name="Joubert Y."/>
            <person name="Kaplan A."/>
            <person name="Kroger N."/>
            <person name="Kroth P.G."/>
            <person name="La Roche J."/>
            <person name="Lindquist E."/>
            <person name="Lommer M."/>
            <person name="Martin-Jezequel V."/>
            <person name="Lopez P.J."/>
            <person name="Lucas S."/>
            <person name="Mangogna M."/>
            <person name="McGinnis K."/>
            <person name="Medlin L.K."/>
            <person name="Montsant A."/>
            <person name="Oudot-Le Secq M.P."/>
            <person name="Napoli C."/>
            <person name="Obornik M."/>
            <person name="Parker M.S."/>
            <person name="Petit J.L."/>
            <person name="Porcel B.M."/>
            <person name="Poulsen N."/>
            <person name="Robison M."/>
            <person name="Rychlewski L."/>
            <person name="Rynearson T.A."/>
            <person name="Schmutz J."/>
            <person name="Shapiro H."/>
            <person name="Siaut M."/>
            <person name="Stanley M."/>
            <person name="Sussman M.R."/>
            <person name="Taylor A.R."/>
            <person name="Vardi A."/>
            <person name="von Dassow P."/>
            <person name="Vyverman W."/>
            <person name="Willis A."/>
            <person name="Wyrwicz L.S."/>
            <person name="Rokhsar D.S."/>
            <person name="Weissenbach J."/>
            <person name="Armbrust E.V."/>
            <person name="Green B.R."/>
            <person name="Van de Peer Y."/>
            <person name="Grigoriev I.V."/>
        </authorList>
    </citation>
    <scope>NUCLEOTIDE SEQUENCE [LARGE SCALE GENOMIC DNA]</scope>
    <source>
        <strain evidence="8 9">CCMP1335</strain>
    </source>
</reference>
<dbReference type="PIRSF" id="PIRSF005461">
    <property type="entry name" value="23S_rRNA_mtase"/>
    <property type="match status" value="1"/>
</dbReference>
<dbReference type="RefSeq" id="XP_002295463.1">
    <property type="nucleotide sequence ID" value="XM_002295427.1"/>
</dbReference>
<evidence type="ECO:0000256" key="4">
    <source>
        <dbReference type="ARBA" id="ARBA00022679"/>
    </source>
</evidence>
<keyword evidence="4" id="KW-0808">Transferase</keyword>
<dbReference type="FunFam" id="3.40.50.150:FF:000220">
    <property type="entry name" value="CAMK protein kinase"/>
    <property type="match status" value="1"/>
</dbReference>
<evidence type="ECO:0000313" key="8">
    <source>
        <dbReference type="EMBL" id="ACI64180.1"/>
    </source>
</evidence>
<evidence type="ECO:0000256" key="1">
    <source>
        <dbReference type="ARBA" id="ARBA00022490"/>
    </source>
</evidence>
<protein>
    <recommendedName>
        <fullName evidence="7">Ribosomal RNA methyltransferase FtsJ domain-containing protein</fullName>
    </recommendedName>
</protein>
<dbReference type="PANTHER" id="PTHR10920">
    <property type="entry name" value="RIBOSOMAL RNA METHYLTRANSFERASE"/>
    <property type="match status" value="1"/>
</dbReference>
<dbReference type="GO" id="GO:0002181">
    <property type="term" value="P:cytoplasmic translation"/>
    <property type="evidence" value="ECO:0000318"/>
    <property type="project" value="GO_Central"/>
</dbReference>
<dbReference type="InParanoid" id="B5YM32"/>
<accession>B5YM32</accession>
<keyword evidence="9" id="KW-1185">Reference proteome</keyword>
<dbReference type="PANTHER" id="PTHR10920:SF12">
    <property type="entry name" value="TRNA (CYTIDINE(32)_GUANOSINE(34)-2'-O)-METHYLTRANSFERASE-RELATED"/>
    <property type="match status" value="1"/>
</dbReference>
<evidence type="ECO:0000259" key="7">
    <source>
        <dbReference type="Pfam" id="PF01728"/>
    </source>
</evidence>
<dbReference type="EMBL" id="CP001159">
    <property type="protein sequence ID" value="ACI64180.1"/>
    <property type="molecule type" value="Genomic_DNA"/>
</dbReference>
<gene>
    <name evidence="8" type="ORF">THAPS_17271</name>
</gene>
<dbReference type="Pfam" id="PF01728">
    <property type="entry name" value="FtsJ"/>
    <property type="match status" value="1"/>
</dbReference>
<dbReference type="STRING" id="35128.B5YM32"/>
<feature type="active site" description="Proton acceptor" evidence="6">
    <location>
        <position position="176"/>
    </location>
</feature>
<dbReference type="KEGG" id="tps:THAPS_17271"/>
<dbReference type="AlphaFoldDB" id="B5YM32"/>
<evidence type="ECO:0000256" key="3">
    <source>
        <dbReference type="ARBA" id="ARBA00022603"/>
    </source>
</evidence>
<dbReference type="FunCoup" id="B5YM32">
    <property type="interactions" value="546"/>
</dbReference>
<dbReference type="Proteomes" id="UP000001449">
    <property type="component" value="Chromosome 18"/>
</dbReference>
<evidence type="ECO:0000256" key="5">
    <source>
        <dbReference type="ARBA" id="ARBA00022691"/>
    </source>
</evidence>
<dbReference type="InterPro" id="IPR029063">
    <property type="entry name" value="SAM-dependent_MTases_sf"/>
</dbReference>
<reference evidence="8 9" key="1">
    <citation type="journal article" date="2004" name="Science">
        <title>The genome of the diatom Thalassiosira pseudonana: ecology, evolution, and metabolism.</title>
        <authorList>
            <person name="Armbrust E.V."/>
            <person name="Berges J.A."/>
            <person name="Bowler C."/>
            <person name="Green B.R."/>
            <person name="Martinez D."/>
            <person name="Putnam N.H."/>
            <person name="Zhou S."/>
            <person name="Allen A.E."/>
            <person name="Apt K.E."/>
            <person name="Bechner M."/>
            <person name="Brzezinski M.A."/>
            <person name="Chaal B.K."/>
            <person name="Chiovitti A."/>
            <person name="Davis A.K."/>
            <person name="Demarest M.S."/>
            <person name="Detter J.C."/>
            <person name="Glavina T."/>
            <person name="Goodstein D."/>
            <person name="Hadi M.Z."/>
            <person name="Hellsten U."/>
            <person name="Hildebrand M."/>
            <person name="Jenkins B.D."/>
            <person name="Jurka J."/>
            <person name="Kapitonov V.V."/>
            <person name="Kroger N."/>
            <person name="Lau W.W."/>
            <person name="Lane T.W."/>
            <person name="Larimer F.W."/>
            <person name="Lippmeier J.C."/>
            <person name="Lucas S."/>
            <person name="Medina M."/>
            <person name="Montsant A."/>
            <person name="Obornik M."/>
            <person name="Parker M.S."/>
            <person name="Palenik B."/>
            <person name="Pazour G.J."/>
            <person name="Richardson P.M."/>
            <person name="Rynearson T.A."/>
            <person name="Saito M.A."/>
            <person name="Schwartz D.C."/>
            <person name="Thamatrakoln K."/>
            <person name="Valentin K."/>
            <person name="Vardi A."/>
            <person name="Wilkerson F.P."/>
            <person name="Rokhsar D.S."/>
        </authorList>
    </citation>
    <scope>NUCLEOTIDE SEQUENCE [LARGE SCALE GENOMIC DNA]</scope>
    <source>
        <strain evidence="8 9">CCMP1335</strain>
    </source>
</reference>
<dbReference type="GO" id="GO:0030488">
    <property type="term" value="P:tRNA methylation"/>
    <property type="evidence" value="ECO:0000318"/>
    <property type="project" value="GO_Central"/>
</dbReference>
<name>B5YM32_THAPS</name>
<keyword evidence="2" id="KW-0698">rRNA processing</keyword>
<feature type="domain" description="Ribosomal RNA methyltransferase FtsJ" evidence="7">
    <location>
        <begin position="21"/>
        <end position="219"/>
    </location>
</feature>
<dbReference type="GO" id="GO:0005737">
    <property type="term" value="C:cytoplasm"/>
    <property type="evidence" value="ECO:0000318"/>
    <property type="project" value="GO_Central"/>
</dbReference>
<dbReference type="InterPro" id="IPR050082">
    <property type="entry name" value="RNA_methyltr_RlmE"/>
</dbReference>
<dbReference type="GeneID" id="7444812"/>
<organism evidence="8 9">
    <name type="scientific">Thalassiosira pseudonana</name>
    <name type="common">Marine diatom</name>
    <name type="synonym">Cyclotella nana</name>
    <dbReference type="NCBI Taxonomy" id="35128"/>
    <lineage>
        <taxon>Eukaryota</taxon>
        <taxon>Sar</taxon>
        <taxon>Stramenopiles</taxon>
        <taxon>Ochrophyta</taxon>
        <taxon>Bacillariophyta</taxon>
        <taxon>Coscinodiscophyceae</taxon>
        <taxon>Thalassiosirophycidae</taxon>
        <taxon>Thalassiosirales</taxon>
        <taxon>Thalassiosiraceae</taxon>
        <taxon>Thalassiosira</taxon>
    </lineage>
</organism>
<dbReference type="HAMAP" id="MF_01547">
    <property type="entry name" value="RNA_methyltr_E"/>
    <property type="match status" value="1"/>
</dbReference>
<dbReference type="Gene3D" id="3.40.50.150">
    <property type="entry name" value="Vaccinia Virus protein VP39"/>
    <property type="match status" value="1"/>
</dbReference>
<evidence type="ECO:0000256" key="6">
    <source>
        <dbReference type="PIRSR" id="PIRSR005461-1"/>
    </source>
</evidence>
<sequence>MGRLSRDKRDVFYRKAKETGYRARSAFKLIQIDNEFDLLVHRAVDLCAAPGGWSQVLVERIVPQDAVAKTEASTKDKLNGASGENIGTPAIVAVDLWPMEPLPGVHCIQGDITSLETAQKIIQHFHGRRAELVVCDGAPDVTNLHSFDSYTQSQLLLSAINISTHVLSPNGIFVAKIFRGRDVGLIYTQLQLLFENVVCAKPTASRNASIESFVVCRGFGY</sequence>